<dbReference type="Gene3D" id="3.50.50.60">
    <property type="entry name" value="FAD/NAD(P)-binding domain"/>
    <property type="match status" value="1"/>
</dbReference>
<reference evidence="2 3" key="1">
    <citation type="submission" date="2019-03" db="EMBL/GenBank/DDBJ databases">
        <title>Genomic Encyclopedia of Archaeal and Bacterial Type Strains, Phase II (KMG-II): from individual species to whole genera.</title>
        <authorList>
            <person name="Goeker M."/>
        </authorList>
    </citation>
    <scope>NUCLEOTIDE SEQUENCE [LARGE SCALE GENOMIC DNA]</scope>
    <source>
        <strain evidence="2 3">DSM 19035</strain>
    </source>
</reference>
<sequence length="396" mass="43910">MKNKKILISGASIAGPTLAYWLSHYGFDVIVTEKARELRLGGQNIDVKGPAREIAQMMGIEEKIRAANTTEIGTRFVDTANKIVAEFPKGESIGLTQELEILRGDLVKILYECSKEKVEYRFGDQITSVSQTDIAVNVSFASGKEESFDILISAEGIGSKTMELVFGSQPDFKYLGLYTAYLTIPKEPSDSKWARWCNALSGIIYLMRPDNHGETRASVTFLATEDEYKGLSMEEQKDALIQRIKGTGWESDRITEGIKRSKDFYFERVSQVKASSWSRGRVAITGDAAWCATPIAGKGTDLAMAGAYILAGELSRADTIEQAFRAYEDKMRPYVEKSQQLPPGIPWVVYPRTKFGIFILNRLVAAVGSKPVKWLVGKLSSGKKVPGKEIVLPDYK</sequence>
<organism evidence="2 3">
    <name type="scientific">Pedobacter metabolipauper</name>
    <dbReference type="NCBI Taxonomy" id="425513"/>
    <lineage>
        <taxon>Bacteria</taxon>
        <taxon>Pseudomonadati</taxon>
        <taxon>Bacteroidota</taxon>
        <taxon>Sphingobacteriia</taxon>
        <taxon>Sphingobacteriales</taxon>
        <taxon>Sphingobacteriaceae</taxon>
        <taxon>Pedobacter</taxon>
    </lineage>
</organism>
<dbReference type="PANTHER" id="PTHR46865:SF2">
    <property type="entry name" value="MONOOXYGENASE"/>
    <property type="match status" value="1"/>
</dbReference>
<evidence type="ECO:0000313" key="2">
    <source>
        <dbReference type="EMBL" id="TDQ11820.1"/>
    </source>
</evidence>
<accession>A0A4R6T2Q0</accession>
<dbReference type="AlphaFoldDB" id="A0A4R6T2Q0"/>
<comment type="caution">
    <text evidence="2">The sequence shown here is derived from an EMBL/GenBank/DDBJ whole genome shotgun (WGS) entry which is preliminary data.</text>
</comment>
<dbReference type="Proteomes" id="UP000295620">
    <property type="component" value="Unassembled WGS sequence"/>
</dbReference>
<evidence type="ECO:0000313" key="3">
    <source>
        <dbReference type="Proteomes" id="UP000295620"/>
    </source>
</evidence>
<keyword evidence="3" id="KW-1185">Reference proteome</keyword>
<proteinExistence type="predicted"/>
<dbReference type="PRINTS" id="PR00420">
    <property type="entry name" value="RNGMNOXGNASE"/>
</dbReference>
<dbReference type="EMBL" id="SNYC01000003">
    <property type="protein sequence ID" value="TDQ11820.1"/>
    <property type="molecule type" value="Genomic_DNA"/>
</dbReference>
<dbReference type="OrthoDB" id="9766816at2"/>
<dbReference type="GO" id="GO:0071949">
    <property type="term" value="F:FAD binding"/>
    <property type="evidence" value="ECO:0007669"/>
    <property type="project" value="InterPro"/>
</dbReference>
<dbReference type="PANTHER" id="PTHR46865">
    <property type="entry name" value="OXIDOREDUCTASE-RELATED"/>
    <property type="match status" value="1"/>
</dbReference>
<dbReference type="InterPro" id="IPR036188">
    <property type="entry name" value="FAD/NAD-bd_sf"/>
</dbReference>
<protein>
    <submittedName>
        <fullName evidence="2">2-polyprenyl-6-methoxyphenol hydroxylase-like FAD-dependent oxidoreductase</fullName>
    </submittedName>
</protein>
<gene>
    <name evidence="2" type="ORF">ATK78_0950</name>
</gene>
<feature type="domain" description="FAD-binding" evidence="1">
    <location>
        <begin position="5"/>
        <end position="335"/>
    </location>
</feature>
<dbReference type="InterPro" id="IPR002938">
    <property type="entry name" value="FAD-bd"/>
</dbReference>
<dbReference type="InterPro" id="IPR051704">
    <property type="entry name" value="FAD_aromatic-hydroxylase"/>
</dbReference>
<dbReference type="Gene3D" id="3.30.9.10">
    <property type="entry name" value="D-Amino Acid Oxidase, subunit A, domain 2"/>
    <property type="match status" value="1"/>
</dbReference>
<dbReference type="Pfam" id="PF01494">
    <property type="entry name" value="FAD_binding_3"/>
    <property type="match status" value="1"/>
</dbReference>
<dbReference type="SUPFAM" id="SSF51905">
    <property type="entry name" value="FAD/NAD(P)-binding domain"/>
    <property type="match status" value="1"/>
</dbReference>
<name>A0A4R6T2Q0_9SPHI</name>
<evidence type="ECO:0000259" key="1">
    <source>
        <dbReference type="Pfam" id="PF01494"/>
    </source>
</evidence>
<dbReference type="RefSeq" id="WP_133574861.1">
    <property type="nucleotide sequence ID" value="NZ_SNYC01000003.1"/>
</dbReference>